<feature type="domain" description="BPTI/Kunitz inhibitor" evidence="3">
    <location>
        <begin position="127"/>
        <end position="177"/>
    </location>
</feature>
<feature type="region of interest" description="Disordered" evidence="2">
    <location>
        <begin position="314"/>
        <end position="334"/>
    </location>
</feature>
<dbReference type="FunFam" id="4.10.410.10:FF:000020">
    <property type="entry name" value="Collagen, type VI, alpha 3"/>
    <property type="match status" value="1"/>
</dbReference>
<organism evidence="5 6">
    <name type="scientific">Mus spicilegus</name>
    <name type="common">Mound-building mouse</name>
    <dbReference type="NCBI Taxonomy" id="10103"/>
    <lineage>
        <taxon>Eukaryota</taxon>
        <taxon>Metazoa</taxon>
        <taxon>Chordata</taxon>
        <taxon>Craniata</taxon>
        <taxon>Vertebrata</taxon>
        <taxon>Euteleostomi</taxon>
        <taxon>Mammalia</taxon>
        <taxon>Eutheria</taxon>
        <taxon>Euarchontoglires</taxon>
        <taxon>Glires</taxon>
        <taxon>Rodentia</taxon>
        <taxon>Myomorpha</taxon>
        <taxon>Muroidea</taxon>
        <taxon>Muridae</taxon>
        <taxon>Murinae</taxon>
        <taxon>Mus</taxon>
        <taxon>Mus</taxon>
    </lineage>
</organism>
<dbReference type="PRINTS" id="PR00759">
    <property type="entry name" value="BASICPTASE"/>
</dbReference>
<evidence type="ECO:0000256" key="1">
    <source>
        <dbReference type="ARBA" id="ARBA00023157"/>
    </source>
</evidence>
<feature type="domain" description="WAP" evidence="4">
    <location>
        <begin position="76"/>
        <end position="123"/>
    </location>
</feature>
<feature type="domain" description="WAP" evidence="4">
    <location>
        <begin position="179"/>
        <end position="226"/>
    </location>
</feature>
<dbReference type="GO" id="GO:0005576">
    <property type="term" value="C:extracellular region"/>
    <property type="evidence" value="ECO:0007669"/>
    <property type="project" value="InterPro"/>
</dbReference>
<dbReference type="PANTHER" id="PTHR47769">
    <property type="entry name" value="WAP FOUR-DISULFIDE CORE DOMAIN PROTEIN 8"/>
    <property type="match status" value="1"/>
</dbReference>
<evidence type="ECO:0000313" key="5">
    <source>
        <dbReference type="Ensembl" id="ENSMSIP00000026259.1"/>
    </source>
</evidence>
<evidence type="ECO:0000259" key="3">
    <source>
        <dbReference type="PROSITE" id="PS50279"/>
    </source>
</evidence>
<dbReference type="InterPro" id="IPR008197">
    <property type="entry name" value="WAP_dom"/>
</dbReference>
<dbReference type="Proteomes" id="UP000694415">
    <property type="component" value="Unplaced"/>
</dbReference>
<evidence type="ECO:0000259" key="4">
    <source>
        <dbReference type="PROSITE" id="PS51390"/>
    </source>
</evidence>
<dbReference type="PROSITE" id="PS50279">
    <property type="entry name" value="BPTI_KUNITZ_2"/>
    <property type="match status" value="1"/>
</dbReference>
<dbReference type="InterPro" id="IPR002223">
    <property type="entry name" value="Kunitz_BPTI"/>
</dbReference>
<dbReference type="PROSITE" id="PS51390">
    <property type="entry name" value="WAP"/>
    <property type="match status" value="2"/>
</dbReference>
<dbReference type="SMART" id="SM00217">
    <property type="entry name" value="WAP"/>
    <property type="match status" value="2"/>
</dbReference>
<dbReference type="PROSITE" id="PS00280">
    <property type="entry name" value="BPTI_KUNITZ_1"/>
    <property type="match status" value="1"/>
</dbReference>
<dbReference type="GeneTree" id="ENSGT00940000162037"/>
<dbReference type="SUPFAM" id="SSF57256">
    <property type="entry name" value="Elafin-like"/>
    <property type="match status" value="2"/>
</dbReference>
<proteinExistence type="predicted"/>
<dbReference type="AlphaFoldDB" id="A0A8C6HTB9"/>
<dbReference type="CDD" id="cd00109">
    <property type="entry name" value="Kunitz-type"/>
    <property type="match status" value="1"/>
</dbReference>
<dbReference type="InterPro" id="IPR020901">
    <property type="entry name" value="Prtase_inh_Kunz-CS"/>
</dbReference>
<name>A0A8C6HTB9_MUSSI</name>
<protein>
    <submittedName>
        <fullName evidence="5">WAP four-disulfide core domain 8</fullName>
    </submittedName>
</protein>
<keyword evidence="6" id="KW-1185">Reference proteome</keyword>
<dbReference type="SUPFAM" id="SSF57362">
    <property type="entry name" value="BPTI-like"/>
    <property type="match status" value="1"/>
</dbReference>
<dbReference type="InterPro" id="IPR036645">
    <property type="entry name" value="Elafin-like_sf"/>
</dbReference>
<dbReference type="PANTHER" id="PTHR47769:SF1">
    <property type="entry name" value="WAP FOUR-DISULFIDE CORE DOMAIN PROTEIN 8"/>
    <property type="match status" value="1"/>
</dbReference>
<evidence type="ECO:0000313" key="6">
    <source>
        <dbReference type="Proteomes" id="UP000694415"/>
    </source>
</evidence>
<dbReference type="CDD" id="cd00199">
    <property type="entry name" value="WAP"/>
    <property type="match status" value="1"/>
</dbReference>
<dbReference type="SMART" id="SM00131">
    <property type="entry name" value="KU"/>
    <property type="match status" value="1"/>
</dbReference>
<feature type="compositionally biased region" description="Polar residues" evidence="2">
    <location>
        <begin position="325"/>
        <end position="334"/>
    </location>
</feature>
<accession>A0A8C6HTB9</accession>
<reference evidence="5" key="2">
    <citation type="submission" date="2025-09" db="UniProtKB">
        <authorList>
            <consortium name="Ensembl"/>
        </authorList>
    </citation>
    <scope>IDENTIFICATION</scope>
</reference>
<sequence>MAKCGVPQRVPGDCFRPVSTRHPGQIPSCFSICFLTHEAQSLRAFAHSWWSGALLLLLLFLLLSLEQTSTSYNAKIKQKVGVCPRQRLECRNESLSSCKTDFNCKAHFKCCQFACGKKCMDPYEEPCMLPSDKGNCQDILTRWYFDSQKHQCRAFLYSGCRGNANNFLTKTDCRNACMFVEKKGQCPLFPFQMRMECPASCKNDMDCPEKEKCCESRCGFICARAWLVSCSRPGQQPGRVISLMDKRDPFIFSVTFGVRYRWSSTHSVTQLSSCHFTGCSSHCIRGIFGFVPAMHGVPVQRVPGLTGHHGLGLSHEHRAMPDTQPRLSSPLASQTPASLHSCRLCTRIWGEIPPHRMPRAPPPPPGASSAPLTHPWTRCTLCPRPLAIGSGLLPLSSSPYRCTLPAVPRCISVFNNFLKLIRFFCIFQTY</sequence>
<reference evidence="5" key="1">
    <citation type="submission" date="2025-08" db="UniProtKB">
        <authorList>
            <consortium name="Ensembl"/>
        </authorList>
    </citation>
    <scope>IDENTIFICATION</scope>
</reference>
<dbReference type="Gene3D" id="4.10.75.10">
    <property type="entry name" value="Elafin-like"/>
    <property type="match status" value="2"/>
</dbReference>
<dbReference type="GO" id="GO:0004867">
    <property type="term" value="F:serine-type endopeptidase inhibitor activity"/>
    <property type="evidence" value="ECO:0007669"/>
    <property type="project" value="InterPro"/>
</dbReference>
<dbReference type="Pfam" id="PF00095">
    <property type="entry name" value="WAP"/>
    <property type="match status" value="2"/>
</dbReference>
<dbReference type="Gene3D" id="4.10.410.10">
    <property type="entry name" value="Pancreatic trypsin inhibitor Kunitz domain"/>
    <property type="match status" value="1"/>
</dbReference>
<dbReference type="InterPro" id="IPR036880">
    <property type="entry name" value="Kunitz_BPTI_sf"/>
</dbReference>
<evidence type="ECO:0000256" key="2">
    <source>
        <dbReference type="SAM" id="MobiDB-lite"/>
    </source>
</evidence>
<dbReference type="Pfam" id="PF00014">
    <property type="entry name" value="Kunitz_BPTI"/>
    <property type="match status" value="1"/>
</dbReference>
<keyword evidence="1" id="KW-1015">Disulfide bond</keyword>
<dbReference type="Ensembl" id="ENSMSIT00000033136.1">
    <property type="protein sequence ID" value="ENSMSIP00000026259.1"/>
    <property type="gene ID" value="ENSMSIG00000022101.1"/>
</dbReference>